<gene>
    <name evidence="6" type="ORF">bsdtw1_00559</name>
</gene>
<evidence type="ECO:0000256" key="1">
    <source>
        <dbReference type="ARBA" id="ARBA00004196"/>
    </source>
</evidence>
<comment type="subcellular location">
    <subcellularLocation>
        <location evidence="1">Cell envelope</location>
    </subcellularLocation>
</comment>
<feature type="chain" id="PRO_5039600134" evidence="5">
    <location>
        <begin position="21"/>
        <end position="406"/>
    </location>
</feature>
<feature type="signal peptide" evidence="5">
    <location>
        <begin position="1"/>
        <end position="20"/>
    </location>
</feature>
<dbReference type="Gene3D" id="3.40.190.10">
    <property type="entry name" value="Periplasmic binding protein-like II"/>
    <property type="match status" value="1"/>
</dbReference>
<proteinExistence type="inferred from homology"/>
<organism evidence="6 7">
    <name type="scientific">Clostridium fungisolvens</name>
    <dbReference type="NCBI Taxonomy" id="1604897"/>
    <lineage>
        <taxon>Bacteria</taxon>
        <taxon>Bacillati</taxon>
        <taxon>Bacillota</taxon>
        <taxon>Clostridia</taxon>
        <taxon>Eubacteriales</taxon>
        <taxon>Clostridiaceae</taxon>
        <taxon>Clostridium</taxon>
    </lineage>
</organism>
<comment type="caution">
    <text evidence="6">The sequence shown here is derived from an EMBL/GenBank/DDBJ whole genome shotgun (WGS) entry which is preliminary data.</text>
</comment>
<keyword evidence="3" id="KW-0813">Transport</keyword>
<evidence type="ECO:0000313" key="7">
    <source>
        <dbReference type="Proteomes" id="UP000580568"/>
    </source>
</evidence>
<evidence type="ECO:0000313" key="6">
    <source>
        <dbReference type="EMBL" id="GFP74507.1"/>
    </source>
</evidence>
<dbReference type="AlphaFoldDB" id="A0A6V8SBA0"/>
<protein>
    <submittedName>
        <fullName evidence="6">Cyclodextrin-binding protein</fullName>
    </submittedName>
</protein>
<dbReference type="SUPFAM" id="SSF53850">
    <property type="entry name" value="Periplasmic binding protein-like II"/>
    <property type="match status" value="1"/>
</dbReference>
<reference evidence="6 7" key="1">
    <citation type="submission" date="2020-07" db="EMBL/GenBank/DDBJ databases">
        <title>A new beta-1,3-glucan-decomposing anaerobic bacterium isolated from anoxic soil subjected to biological soil disinfestation.</title>
        <authorList>
            <person name="Ueki A."/>
            <person name="Tonouchi A."/>
        </authorList>
    </citation>
    <scope>NUCLEOTIDE SEQUENCE [LARGE SCALE GENOMIC DNA]</scope>
    <source>
        <strain evidence="6 7">TW1</strain>
    </source>
</reference>
<dbReference type="GO" id="GO:0030313">
    <property type="term" value="C:cell envelope"/>
    <property type="evidence" value="ECO:0007669"/>
    <property type="project" value="UniProtKB-SubCell"/>
</dbReference>
<keyword evidence="7" id="KW-1185">Reference proteome</keyword>
<keyword evidence="4 5" id="KW-0732">Signal</keyword>
<dbReference type="PANTHER" id="PTHR43649">
    <property type="entry name" value="ARABINOSE-BINDING PROTEIN-RELATED"/>
    <property type="match status" value="1"/>
</dbReference>
<name>A0A6V8SBA0_9CLOT</name>
<dbReference type="InterPro" id="IPR050490">
    <property type="entry name" value="Bact_solute-bd_prot1"/>
</dbReference>
<sequence>MRKRLLSIVSAAVIVTGLFAGCGNSSKDNSSSESNKKITLKVGVWSSSPAETKLLDSQIAAFTKAHPNITLEKQVITGDYNQAMQTKIASKTEPDLFYLDVSLAQAYISKGALAPIDEYLDKEDLKDFSSNLLAGYQKDGKTYGLPKDTNVLALFYNKDMLSKAGVSVPTTWAELQDVAKKLTTDKVKGLALQDDVARWGVFANQSGSKIYDDGKLNITNEGTIKGLDFYTSFVKNGTGSDPKSLGAGWGGEAFYKEKAAMTFEGGWLIPAIAESAPNLKYGIALLPKGDNDGNYAFTVSYSMSKNTKNPKETAEAIKFLTGKEAQQMTAESGLAMPTRTSLGDVYVSKFPERKALVDGVANATVYTYGLEHAKVNDALTNACTEVRLGKSDAKTALEKVKTSIGQ</sequence>
<dbReference type="PANTHER" id="PTHR43649:SF31">
    <property type="entry name" value="SN-GLYCEROL-3-PHOSPHATE-BINDING PERIPLASMIC PROTEIN UGPB"/>
    <property type="match status" value="1"/>
</dbReference>
<dbReference type="RefSeq" id="WP_183276060.1">
    <property type="nucleotide sequence ID" value="NZ_BLZR01000001.1"/>
</dbReference>
<dbReference type="Proteomes" id="UP000580568">
    <property type="component" value="Unassembled WGS sequence"/>
</dbReference>
<accession>A0A6V8SBA0</accession>
<evidence type="ECO:0000256" key="4">
    <source>
        <dbReference type="ARBA" id="ARBA00022729"/>
    </source>
</evidence>
<dbReference type="Pfam" id="PF01547">
    <property type="entry name" value="SBP_bac_1"/>
    <property type="match status" value="1"/>
</dbReference>
<dbReference type="InterPro" id="IPR006059">
    <property type="entry name" value="SBP"/>
</dbReference>
<dbReference type="CDD" id="cd14748">
    <property type="entry name" value="PBP2_UgpB"/>
    <property type="match status" value="1"/>
</dbReference>
<comment type="similarity">
    <text evidence="2">Belongs to the bacterial solute-binding protein 1 family.</text>
</comment>
<evidence type="ECO:0000256" key="2">
    <source>
        <dbReference type="ARBA" id="ARBA00008520"/>
    </source>
</evidence>
<evidence type="ECO:0000256" key="5">
    <source>
        <dbReference type="SAM" id="SignalP"/>
    </source>
</evidence>
<dbReference type="PROSITE" id="PS51257">
    <property type="entry name" value="PROKAR_LIPOPROTEIN"/>
    <property type="match status" value="1"/>
</dbReference>
<dbReference type="EMBL" id="BLZR01000001">
    <property type="protein sequence ID" value="GFP74507.1"/>
    <property type="molecule type" value="Genomic_DNA"/>
</dbReference>
<evidence type="ECO:0000256" key="3">
    <source>
        <dbReference type="ARBA" id="ARBA00022448"/>
    </source>
</evidence>